<feature type="compositionally biased region" description="Low complexity" evidence="1">
    <location>
        <begin position="208"/>
        <end position="218"/>
    </location>
</feature>
<protein>
    <recommendedName>
        <fullName evidence="2">DNA primase/polymerase bifunctional N-terminal domain-containing protein</fullName>
    </recommendedName>
</protein>
<feature type="region of interest" description="Disordered" evidence="1">
    <location>
        <begin position="189"/>
        <end position="219"/>
    </location>
</feature>
<reference evidence="3 4" key="1">
    <citation type="submission" date="2020-08" db="EMBL/GenBank/DDBJ databases">
        <title>Genomic Encyclopedia of Type Strains, Phase IV (KMG-IV): sequencing the most valuable type-strain genomes for metagenomic binning, comparative biology and taxonomic classification.</title>
        <authorList>
            <person name="Goeker M."/>
        </authorList>
    </citation>
    <scope>NUCLEOTIDE SEQUENCE [LARGE SCALE GENOMIC DNA]</scope>
    <source>
        <strain evidence="3 4">DSM 103570</strain>
    </source>
</reference>
<dbReference type="EMBL" id="JACIEM010000004">
    <property type="protein sequence ID" value="MBB4004463.1"/>
    <property type="molecule type" value="Genomic_DNA"/>
</dbReference>
<evidence type="ECO:0000313" key="3">
    <source>
        <dbReference type="EMBL" id="MBB4004463.1"/>
    </source>
</evidence>
<dbReference type="Proteomes" id="UP000588647">
    <property type="component" value="Unassembled WGS sequence"/>
</dbReference>
<dbReference type="RefSeq" id="WP_183210028.1">
    <property type="nucleotide sequence ID" value="NZ_JAAAMM010000004.1"/>
</dbReference>
<name>A0A7W6HG07_9HYPH</name>
<accession>A0A7W6HG07</accession>
<dbReference type="Pfam" id="PF13148">
    <property type="entry name" value="DUF3987"/>
    <property type="match status" value="1"/>
</dbReference>
<comment type="caution">
    <text evidence="3">The sequence shown here is derived from an EMBL/GenBank/DDBJ whole genome shotgun (WGS) entry which is preliminary data.</text>
</comment>
<feature type="domain" description="DNA primase/polymerase bifunctional N-terminal" evidence="2">
    <location>
        <begin position="19"/>
        <end position="181"/>
    </location>
</feature>
<dbReference type="AlphaFoldDB" id="A0A7W6HG07"/>
<dbReference type="SUPFAM" id="SSF56747">
    <property type="entry name" value="Prim-pol domain"/>
    <property type="match status" value="1"/>
</dbReference>
<evidence type="ECO:0000259" key="2">
    <source>
        <dbReference type="SMART" id="SM00943"/>
    </source>
</evidence>
<dbReference type="CDD" id="cd04859">
    <property type="entry name" value="Prim_Pol"/>
    <property type="match status" value="1"/>
</dbReference>
<dbReference type="InterPro" id="IPR014819">
    <property type="entry name" value="PriCT_2"/>
</dbReference>
<evidence type="ECO:0000313" key="4">
    <source>
        <dbReference type="Proteomes" id="UP000588647"/>
    </source>
</evidence>
<organism evidence="3 4">
    <name type="scientific">Aurantimonas endophytica</name>
    <dbReference type="NCBI Taxonomy" id="1522175"/>
    <lineage>
        <taxon>Bacteria</taxon>
        <taxon>Pseudomonadati</taxon>
        <taxon>Pseudomonadota</taxon>
        <taxon>Alphaproteobacteria</taxon>
        <taxon>Hyphomicrobiales</taxon>
        <taxon>Aurantimonadaceae</taxon>
        <taxon>Aurantimonas</taxon>
    </lineage>
</organism>
<dbReference type="SMART" id="SM00943">
    <property type="entry name" value="Prim-Pol"/>
    <property type="match status" value="1"/>
</dbReference>
<dbReference type="Pfam" id="PF09250">
    <property type="entry name" value="Prim-Pol"/>
    <property type="match status" value="1"/>
</dbReference>
<sequence length="777" mass="82751">MGLGSPPPSTGEPANLAVALSLAAKGFAVFPVQSGGEKAKAPMPFFRWRQESTSESSTIREWWRKWPDAAPALDVGKSGLFVIDADRHDPEHDGVEAWSDLMAGESASPEGIPIVATPNDGNHWIFRQDGGLGNRKGRLPKGVDVRGDGGYIVAPGAIMADGRRYEVHGDPADAPPVPDWLTKWLERGGGEAAEDNSAVPDTRDFRVSQTPSTTTSDTTSDEIIELLGYVPADCGYDEWVQALMAVHAAKGGSGEGLSIADTWSSAGSKYKAGEVAKKWRSFRSAGVNGATLAALAKQYGADLSAIRIAHMPPEDPAALDHGRSVIAALSRSRRLIEHPDGTVTDEDGVVVESAAPPPATTAPTNPSSFPPGLVGQIAQWICDTSRRPQPGLALGAALTIVGTAAGRQFVGPTGSATHLYVLGLAPTGAGKDFALQQIERILAAARMSHHIGPSEFISMPAVVNFLVRSPLSLCAMDEFGDFMARIGNKRASGFERSISKVLRTMWGKSFANYTTPEWAGKEAATIHAPAISIYGASTPEQFWRAMEGGSVEDGTLNRFLLVGSDGRPDERDPALDPATVPAAIVDALLAIYERSGAMQATLRNQADMDPTPNRQVVAWAGADAKAVYDQFSKRVEAKLSDPDSASFYARTAEMALRIATIVAVGRGPFSAMNVVTADDMEFGKVVAMSSAETMITGAADYMADSDNQASAQRVRRIIKDRGGRVQHKVVLKAMQHSMKARDLRDLLGAMVDAEELELQKVKPASGGPEVTWYRVLE</sequence>
<dbReference type="InterPro" id="IPR025048">
    <property type="entry name" value="DUF3987"/>
</dbReference>
<dbReference type="GO" id="GO:0016817">
    <property type="term" value="F:hydrolase activity, acting on acid anhydrides"/>
    <property type="evidence" value="ECO:0007669"/>
    <property type="project" value="InterPro"/>
</dbReference>
<keyword evidence="4" id="KW-1185">Reference proteome</keyword>
<gene>
    <name evidence="3" type="ORF">GGR03_003551</name>
</gene>
<dbReference type="Pfam" id="PF08707">
    <property type="entry name" value="PriCT_2"/>
    <property type="match status" value="1"/>
</dbReference>
<evidence type="ECO:0000256" key="1">
    <source>
        <dbReference type="SAM" id="MobiDB-lite"/>
    </source>
</evidence>
<dbReference type="InterPro" id="IPR015330">
    <property type="entry name" value="DNA_primase/pol_bifunc_N"/>
</dbReference>
<proteinExistence type="predicted"/>